<dbReference type="InterPro" id="IPR011701">
    <property type="entry name" value="MFS"/>
</dbReference>
<feature type="transmembrane region" description="Helical" evidence="6">
    <location>
        <begin position="240"/>
        <end position="261"/>
    </location>
</feature>
<feature type="domain" description="Major facilitator superfamily (MFS) profile" evidence="7">
    <location>
        <begin position="3"/>
        <end position="395"/>
    </location>
</feature>
<organism evidence="8 9">
    <name type="scientific">Nitratireductor thuwali</name>
    <dbReference type="NCBI Taxonomy" id="2267699"/>
    <lineage>
        <taxon>Bacteria</taxon>
        <taxon>Pseudomonadati</taxon>
        <taxon>Pseudomonadota</taxon>
        <taxon>Alphaproteobacteria</taxon>
        <taxon>Hyphomicrobiales</taxon>
        <taxon>Phyllobacteriaceae</taxon>
        <taxon>Nitratireductor</taxon>
    </lineage>
</organism>
<keyword evidence="9" id="KW-1185">Reference proteome</keyword>
<feature type="transmembrane region" description="Helical" evidence="6">
    <location>
        <begin position="39"/>
        <end position="57"/>
    </location>
</feature>
<evidence type="ECO:0000256" key="2">
    <source>
        <dbReference type="ARBA" id="ARBA00022475"/>
    </source>
</evidence>
<keyword evidence="3 6" id="KW-0812">Transmembrane</keyword>
<dbReference type="EMBL" id="CP030941">
    <property type="protein sequence ID" value="UUP19285.1"/>
    <property type="molecule type" value="Genomic_DNA"/>
</dbReference>
<feature type="transmembrane region" description="Helical" evidence="6">
    <location>
        <begin position="297"/>
        <end position="317"/>
    </location>
</feature>
<feature type="transmembrane region" description="Helical" evidence="6">
    <location>
        <begin position="94"/>
        <end position="116"/>
    </location>
</feature>
<proteinExistence type="predicted"/>
<sequence length="408" mass="42519">MAGIAALAAAYILSQFYRSFLAVLTPALTAELGATKAELSAASGTWFAVFALAQFAVGISLDRYGPRRTAAVLLAGCGGGGAILFALATAPWMVIAAMALIGLGCAPVLMASVFIFAKSYSSARLAILTSWLVGFGTLGNVVGAAPLAAAAEAFGWREVMMGLAAITIAVALAIYTLVRDPETSAEETAANTGLAGYLELFKLRLLWPLLPLIALNYAAAAGIRGLWAGPYLADVYGAEALLIGQVTLFMALAMVAGSFVYGPMDQIFGTRKWVAVTGNTLSLAALSWLAFFPITSIAQTTVLFVLVGICGGSYGLLMAHGRAFVPAHLTGRGVTLLNFFSIGGAGLMQFATGAVVTVSTVEGEPVAAYRNLFIFYAGMLAVSLLIYLFARDARPTESRPAVRPLRQE</sequence>
<name>A0ABY5MQ90_9HYPH</name>
<feature type="transmembrane region" description="Helical" evidence="6">
    <location>
        <begin position="125"/>
        <end position="147"/>
    </location>
</feature>
<evidence type="ECO:0000313" key="8">
    <source>
        <dbReference type="EMBL" id="UUP19285.1"/>
    </source>
</evidence>
<feature type="transmembrane region" description="Helical" evidence="6">
    <location>
        <begin position="337"/>
        <end position="361"/>
    </location>
</feature>
<evidence type="ECO:0000259" key="7">
    <source>
        <dbReference type="PROSITE" id="PS50850"/>
    </source>
</evidence>
<dbReference type="PANTHER" id="PTHR43124:SF3">
    <property type="entry name" value="CHLORAMPHENICOL EFFLUX PUMP RV0191"/>
    <property type="match status" value="1"/>
</dbReference>
<keyword evidence="5 6" id="KW-0472">Membrane</keyword>
<dbReference type="PROSITE" id="PS50850">
    <property type="entry name" value="MFS"/>
    <property type="match status" value="1"/>
</dbReference>
<dbReference type="Gene3D" id="1.20.1250.20">
    <property type="entry name" value="MFS general substrate transporter like domains"/>
    <property type="match status" value="2"/>
</dbReference>
<dbReference type="Proteomes" id="UP001342418">
    <property type="component" value="Chromosome"/>
</dbReference>
<dbReference type="SUPFAM" id="SSF103473">
    <property type="entry name" value="MFS general substrate transporter"/>
    <property type="match status" value="1"/>
</dbReference>
<dbReference type="InterPro" id="IPR050189">
    <property type="entry name" value="MFS_Efflux_Transporters"/>
</dbReference>
<evidence type="ECO:0000256" key="1">
    <source>
        <dbReference type="ARBA" id="ARBA00004651"/>
    </source>
</evidence>
<feature type="transmembrane region" description="Helical" evidence="6">
    <location>
        <begin position="205"/>
        <end position="228"/>
    </location>
</feature>
<feature type="transmembrane region" description="Helical" evidence="6">
    <location>
        <begin position="273"/>
        <end position="291"/>
    </location>
</feature>
<dbReference type="RefSeq" id="WP_338531456.1">
    <property type="nucleotide sequence ID" value="NZ_CP030941.1"/>
</dbReference>
<evidence type="ECO:0000256" key="3">
    <source>
        <dbReference type="ARBA" id="ARBA00022692"/>
    </source>
</evidence>
<dbReference type="InterPro" id="IPR020846">
    <property type="entry name" value="MFS_dom"/>
</dbReference>
<keyword evidence="4 6" id="KW-1133">Transmembrane helix</keyword>
<evidence type="ECO:0000256" key="4">
    <source>
        <dbReference type="ARBA" id="ARBA00022989"/>
    </source>
</evidence>
<keyword evidence="2" id="KW-1003">Cell membrane</keyword>
<dbReference type="InterPro" id="IPR036259">
    <property type="entry name" value="MFS_trans_sf"/>
</dbReference>
<evidence type="ECO:0000256" key="5">
    <source>
        <dbReference type="ARBA" id="ARBA00023136"/>
    </source>
</evidence>
<accession>A0ABY5MQ90</accession>
<dbReference type="Pfam" id="PF07690">
    <property type="entry name" value="MFS_1"/>
    <property type="match status" value="1"/>
</dbReference>
<evidence type="ECO:0000256" key="6">
    <source>
        <dbReference type="SAM" id="Phobius"/>
    </source>
</evidence>
<dbReference type="PANTHER" id="PTHR43124">
    <property type="entry name" value="PURINE EFFLUX PUMP PBUE"/>
    <property type="match status" value="1"/>
</dbReference>
<feature type="transmembrane region" description="Helical" evidence="6">
    <location>
        <begin position="373"/>
        <end position="390"/>
    </location>
</feature>
<protein>
    <recommendedName>
        <fullName evidence="7">Major facilitator superfamily (MFS) profile domain-containing protein</fullName>
    </recommendedName>
</protein>
<feature type="transmembrane region" description="Helical" evidence="6">
    <location>
        <begin position="69"/>
        <end position="88"/>
    </location>
</feature>
<reference evidence="8 9" key="1">
    <citation type="submission" date="2018-07" db="EMBL/GenBank/DDBJ databases">
        <title>Genome sequence of Nitratireductor thuwali#1536.</title>
        <authorList>
            <person name="Michoud G."/>
            <person name="Merlino G."/>
            <person name="Sefrji F.O."/>
            <person name="Daffonchio D."/>
        </authorList>
    </citation>
    <scope>NUCLEOTIDE SEQUENCE [LARGE SCALE GENOMIC DNA]</scope>
    <source>
        <strain evidence="9">Nit1536</strain>
    </source>
</reference>
<comment type="subcellular location">
    <subcellularLocation>
        <location evidence="1">Cell membrane</location>
        <topology evidence="1">Multi-pass membrane protein</topology>
    </subcellularLocation>
</comment>
<feature type="transmembrane region" description="Helical" evidence="6">
    <location>
        <begin position="159"/>
        <end position="178"/>
    </location>
</feature>
<evidence type="ECO:0000313" key="9">
    <source>
        <dbReference type="Proteomes" id="UP001342418"/>
    </source>
</evidence>
<gene>
    <name evidence="8" type="ORF">NTH_03781</name>
</gene>